<evidence type="ECO:0000313" key="3">
    <source>
        <dbReference type="EMBL" id="MFC4716960.1"/>
    </source>
</evidence>
<dbReference type="RefSeq" id="WP_096254062.1">
    <property type="nucleotide sequence ID" value="NZ_BAAAVQ010000054.1"/>
</dbReference>
<feature type="region of interest" description="Disordered" evidence="1">
    <location>
        <begin position="1"/>
        <end position="26"/>
    </location>
</feature>
<evidence type="ECO:0000313" key="4">
    <source>
        <dbReference type="Proteomes" id="UP001595884"/>
    </source>
</evidence>
<dbReference type="Proteomes" id="UP001595884">
    <property type="component" value="Unassembled WGS sequence"/>
</dbReference>
<keyword evidence="4" id="KW-1185">Reference proteome</keyword>
<evidence type="ECO:0000256" key="1">
    <source>
        <dbReference type="SAM" id="MobiDB-lite"/>
    </source>
</evidence>
<accession>A0ABV9MQ90</accession>
<dbReference type="Gene3D" id="1.10.30.50">
    <property type="match status" value="1"/>
</dbReference>
<dbReference type="InterPro" id="IPR003870">
    <property type="entry name" value="DUF222"/>
</dbReference>
<name>A0ABV9MQ90_9MICC</name>
<feature type="domain" description="HNH nuclease" evidence="2">
    <location>
        <begin position="381"/>
        <end position="433"/>
    </location>
</feature>
<dbReference type="EMBL" id="JBHSHE010000058">
    <property type="protein sequence ID" value="MFC4716960.1"/>
    <property type="molecule type" value="Genomic_DNA"/>
</dbReference>
<evidence type="ECO:0000259" key="2">
    <source>
        <dbReference type="SMART" id="SM00507"/>
    </source>
</evidence>
<comment type="caution">
    <text evidence="3">The sequence shown here is derived from an EMBL/GenBank/DDBJ whole genome shotgun (WGS) entry which is preliminary data.</text>
</comment>
<dbReference type="InterPro" id="IPR003615">
    <property type="entry name" value="HNH_nuc"/>
</dbReference>
<proteinExistence type="predicted"/>
<dbReference type="Pfam" id="PF02720">
    <property type="entry name" value="DUF222"/>
    <property type="match status" value="1"/>
</dbReference>
<reference evidence="4" key="1">
    <citation type="journal article" date="2019" name="Int. J. Syst. Evol. Microbiol.">
        <title>The Global Catalogue of Microorganisms (GCM) 10K type strain sequencing project: providing services to taxonomists for standard genome sequencing and annotation.</title>
        <authorList>
            <consortium name="The Broad Institute Genomics Platform"/>
            <consortium name="The Broad Institute Genome Sequencing Center for Infectious Disease"/>
            <person name="Wu L."/>
            <person name="Ma J."/>
        </authorList>
    </citation>
    <scope>NUCLEOTIDE SEQUENCE [LARGE SCALE GENOMIC DNA]</scope>
    <source>
        <strain evidence="4">CGMCC 1.12849</strain>
    </source>
</reference>
<organism evidence="3 4">
    <name type="scientific">Glutamicibacter bergerei</name>
    <dbReference type="NCBI Taxonomy" id="256702"/>
    <lineage>
        <taxon>Bacteria</taxon>
        <taxon>Bacillati</taxon>
        <taxon>Actinomycetota</taxon>
        <taxon>Actinomycetes</taxon>
        <taxon>Micrococcales</taxon>
        <taxon>Micrococcaceae</taxon>
        <taxon>Glutamicibacter</taxon>
    </lineage>
</organism>
<dbReference type="SMART" id="SM00507">
    <property type="entry name" value="HNHc"/>
    <property type="match status" value="1"/>
</dbReference>
<feature type="compositionally biased region" description="Basic and acidic residues" evidence="1">
    <location>
        <begin position="1"/>
        <end position="15"/>
    </location>
</feature>
<gene>
    <name evidence="3" type="ORF">ACFO7V_12540</name>
</gene>
<dbReference type="CDD" id="cd00085">
    <property type="entry name" value="HNHc"/>
    <property type="match status" value="1"/>
</dbReference>
<sequence>MNKREVFHNDDDAHHLHISPPGTRTDPGTDGMWAANIEQDTIFAQLAAITKELHQSGRAIEPGSGLNQLKLLGQARSMLDAAEAVLLADTYELATKQAAQTGTQEFLIEDPLQTQAAERFGVDPQSEPLVRASFIAEAAGALRQSDRITQNRLFTAEGLRYLCKETLNELSQGTITTKSATEIVAQSQDLEPDNVQQLQQVLLPIARTGSDRSVKDRARKMRERFLPEPVDERHDRGRETRSVIWWPEADGMAVLQLRIPAEDALAILNTVNWHARNHDDPEDLRNEQQRRADILRDAILDGWPASEGTPLKARVSLTIPALQMLADPSRTLADLEGYGPIGIGAALRVAKDAPSLMAVLTDPWSGAVIDVGRRRYRPSKALKDLLRERDNHCRFPGCNRLPESSEIDHIDDWAKGGHTNRTNSQLLCKRHQMFKHALGWQSTYMPDGSVNWRSPNGILQVELPGSVTSVQNFDFERNQTPMLPASELPARIRRVLGWYDPPDAEVV</sequence>
<protein>
    <submittedName>
        <fullName evidence="3">DUF222 domain-containing protein</fullName>
    </submittedName>
</protein>